<evidence type="ECO:0000313" key="1">
    <source>
        <dbReference type="EMBL" id="ECJ9523765.1"/>
    </source>
</evidence>
<gene>
    <name evidence="1" type="ORF">FQP13_20885</name>
</gene>
<protein>
    <submittedName>
        <fullName evidence="1">Uncharacterized protein</fullName>
    </submittedName>
</protein>
<proteinExistence type="predicted"/>
<sequence length="248" mass="28256">MMSESLIVFSREWAVTSAVTSLLSPLYTCPVLAVYGLSQLTSVLREQPRSSVILGLRPHEHVADLYRLQPLLTGRAVMFVSRFFYWVDYSLPEWYGQERYGFCTWDALQDPFSRRMELRRFRLGGLTVGDYDPVLAMGCFSSPDPFVTEVQILEMANRWLYRKLSEAGLTGDEIRVLLLMTEGRKGNMSSRARSLHKNNGLYKLGMTKHITNLYRGVKVRAQLQSTLASLAEASLVDMVMLLIQEPSQ</sequence>
<name>A0A5Y3ZZR7_SALER</name>
<organism evidence="1">
    <name type="scientific">Salmonella enterica</name>
    <name type="common">Salmonella choleraesuis</name>
    <dbReference type="NCBI Taxonomy" id="28901"/>
    <lineage>
        <taxon>Bacteria</taxon>
        <taxon>Pseudomonadati</taxon>
        <taxon>Pseudomonadota</taxon>
        <taxon>Gammaproteobacteria</taxon>
        <taxon>Enterobacterales</taxon>
        <taxon>Enterobacteriaceae</taxon>
        <taxon>Salmonella</taxon>
    </lineage>
</organism>
<accession>A0A5Y3ZZR7</accession>
<dbReference type="EMBL" id="AAJABR010000112">
    <property type="protein sequence ID" value="ECJ9523765.1"/>
    <property type="molecule type" value="Genomic_DNA"/>
</dbReference>
<comment type="caution">
    <text evidence="1">The sequence shown here is derived from an EMBL/GenBank/DDBJ whole genome shotgun (WGS) entry which is preliminary data.</text>
</comment>
<dbReference type="AlphaFoldDB" id="A0A5Y3ZZR7"/>
<reference evidence="1" key="1">
    <citation type="submission" date="2019-07" db="EMBL/GenBank/DDBJ databases">
        <authorList>
            <consortium name="PulseNet: The National Subtyping Network for Foodborne Disease Surveillance"/>
            <person name="Tarr C.L."/>
            <person name="Trees E."/>
            <person name="Katz L.S."/>
            <person name="Carleton-Romer H.A."/>
            <person name="Stroika S."/>
            <person name="Kucerova Z."/>
            <person name="Roache K.F."/>
            <person name="Sabol A.L."/>
            <person name="Besser J."/>
            <person name="Gerner-Smidt P."/>
        </authorList>
    </citation>
    <scope>NUCLEOTIDE SEQUENCE</scope>
    <source>
        <strain evidence="1">PNUSAS074363</strain>
    </source>
</reference>